<dbReference type="InterPro" id="IPR001878">
    <property type="entry name" value="Znf_CCHC"/>
</dbReference>
<feature type="compositionally biased region" description="Basic and acidic residues" evidence="10">
    <location>
        <begin position="212"/>
        <end position="224"/>
    </location>
</feature>
<dbReference type="EMBL" id="GDQN01011073">
    <property type="protein sequence ID" value="JAT79981.1"/>
    <property type="molecule type" value="Transcribed_RNA"/>
</dbReference>
<evidence type="ECO:0000256" key="5">
    <source>
        <dbReference type="ARBA" id="ARBA00022833"/>
    </source>
</evidence>
<feature type="compositionally biased region" description="Low complexity" evidence="10">
    <location>
        <begin position="196"/>
        <end position="211"/>
    </location>
</feature>
<evidence type="ECO:0000256" key="3">
    <source>
        <dbReference type="ARBA" id="ARBA00022737"/>
    </source>
</evidence>
<feature type="compositionally biased region" description="Basic and acidic residues" evidence="10">
    <location>
        <begin position="725"/>
        <end position="738"/>
    </location>
</feature>
<evidence type="ECO:0000256" key="6">
    <source>
        <dbReference type="ARBA" id="ARBA00023242"/>
    </source>
</evidence>
<evidence type="ECO:0000259" key="11">
    <source>
        <dbReference type="PROSITE" id="PS50158"/>
    </source>
</evidence>
<dbReference type="GO" id="GO:0071038">
    <property type="term" value="P:TRAMP-dependent tRNA surveillance pathway"/>
    <property type="evidence" value="ECO:0007669"/>
    <property type="project" value="TreeGrafter"/>
</dbReference>
<dbReference type="AlphaFoldDB" id="A0A1E1VZ97"/>
<feature type="region of interest" description="Disordered" evidence="10">
    <location>
        <begin position="103"/>
        <end position="132"/>
    </location>
</feature>
<evidence type="ECO:0000256" key="9">
    <source>
        <dbReference type="PROSITE-ProRule" id="PRU00047"/>
    </source>
</evidence>
<evidence type="ECO:0000256" key="8">
    <source>
        <dbReference type="ARBA" id="ARBA00043023"/>
    </source>
</evidence>
<accession>A0A1E1VZ97</accession>
<organism evidence="12">
    <name type="scientific">Pectinophora gossypiella</name>
    <name type="common">Cotton pink bollworm</name>
    <name type="synonym">Depressaria gossypiella</name>
    <dbReference type="NCBI Taxonomy" id="13191"/>
    <lineage>
        <taxon>Eukaryota</taxon>
        <taxon>Metazoa</taxon>
        <taxon>Ecdysozoa</taxon>
        <taxon>Arthropoda</taxon>
        <taxon>Hexapoda</taxon>
        <taxon>Insecta</taxon>
        <taxon>Pterygota</taxon>
        <taxon>Neoptera</taxon>
        <taxon>Endopterygota</taxon>
        <taxon>Lepidoptera</taxon>
        <taxon>Glossata</taxon>
        <taxon>Ditrysia</taxon>
        <taxon>Gelechioidea</taxon>
        <taxon>Gelechiidae</taxon>
        <taxon>Apatetrinae</taxon>
        <taxon>Pectinophora</taxon>
    </lineage>
</organism>
<name>A0A1E1VZ97_PECGO</name>
<feature type="domain" description="CCHC-type" evidence="11">
    <location>
        <begin position="424"/>
        <end position="439"/>
    </location>
</feature>
<dbReference type="GO" id="GO:0008270">
    <property type="term" value="F:zinc ion binding"/>
    <property type="evidence" value="ECO:0007669"/>
    <property type="project" value="UniProtKB-KW"/>
</dbReference>
<proteinExistence type="predicted"/>
<evidence type="ECO:0000256" key="2">
    <source>
        <dbReference type="ARBA" id="ARBA00022723"/>
    </source>
</evidence>
<feature type="region of interest" description="Disordered" evidence="10">
    <location>
        <begin position="509"/>
        <end position="608"/>
    </location>
</feature>
<evidence type="ECO:0000256" key="4">
    <source>
        <dbReference type="ARBA" id="ARBA00022771"/>
    </source>
</evidence>
<feature type="compositionally biased region" description="Polar residues" evidence="10">
    <location>
        <begin position="570"/>
        <end position="580"/>
    </location>
</feature>
<dbReference type="GO" id="GO:0071037">
    <property type="term" value="P:nuclear polyadenylation-dependent snRNA catabolic process"/>
    <property type="evidence" value="ECO:0007669"/>
    <property type="project" value="TreeGrafter"/>
</dbReference>
<evidence type="ECO:0000256" key="1">
    <source>
        <dbReference type="ARBA" id="ARBA00004123"/>
    </source>
</evidence>
<feature type="region of interest" description="Disordered" evidence="10">
    <location>
        <begin position="175"/>
        <end position="224"/>
    </location>
</feature>
<evidence type="ECO:0000313" key="12">
    <source>
        <dbReference type="EMBL" id="JAT79981.1"/>
    </source>
</evidence>
<keyword evidence="2" id="KW-0479">Metal-binding</keyword>
<dbReference type="PANTHER" id="PTHR46543:SF1">
    <property type="entry name" value="ZINC FINGER CCHC DOMAIN-CONTAINING PROTEIN 7"/>
    <property type="match status" value="1"/>
</dbReference>
<dbReference type="GO" id="GO:0071035">
    <property type="term" value="P:nuclear polyadenylation-dependent rRNA catabolic process"/>
    <property type="evidence" value="ECO:0007669"/>
    <property type="project" value="TreeGrafter"/>
</dbReference>
<feature type="compositionally biased region" description="Polar residues" evidence="10">
    <location>
        <begin position="527"/>
        <end position="540"/>
    </location>
</feature>
<dbReference type="OrthoDB" id="7608935at2759"/>
<feature type="domain" description="CCHC-type" evidence="11">
    <location>
        <begin position="381"/>
        <end position="396"/>
    </location>
</feature>
<feature type="compositionally biased region" description="Basic and acidic residues" evidence="10">
    <location>
        <begin position="596"/>
        <end position="608"/>
    </location>
</feature>
<evidence type="ECO:0000256" key="10">
    <source>
        <dbReference type="SAM" id="MobiDB-lite"/>
    </source>
</evidence>
<comment type="subcellular location">
    <subcellularLocation>
        <location evidence="1">Nucleus</location>
    </subcellularLocation>
</comment>
<keyword evidence="5" id="KW-0862">Zinc</keyword>
<dbReference type="GO" id="GO:0071031">
    <property type="term" value="P:nuclear mRNA surveillance of mRNA 3'-end processing"/>
    <property type="evidence" value="ECO:0007669"/>
    <property type="project" value="TreeGrafter"/>
</dbReference>
<dbReference type="GO" id="GO:0003723">
    <property type="term" value="F:RNA binding"/>
    <property type="evidence" value="ECO:0007669"/>
    <property type="project" value="TreeGrafter"/>
</dbReference>
<gene>
    <name evidence="12" type="ORF">g.3584</name>
</gene>
<keyword evidence="3" id="KW-0677">Repeat</keyword>
<protein>
    <recommendedName>
        <fullName evidence="7">Zinc finger CCHC domain-containing protein 7</fullName>
    </recommendedName>
    <alternativeName>
        <fullName evidence="8">TRAMP-like complex RNA-binding factor ZCCHC7</fullName>
    </alternativeName>
</protein>
<dbReference type="GO" id="GO:0071039">
    <property type="term" value="P:nuclear polyadenylation-dependent CUT catabolic process"/>
    <property type="evidence" value="ECO:0007669"/>
    <property type="project" value="TreeGrafter"/>
</dbReference>
<dbReference type="PROSITE" id="PS50158">
    <property type="entry name" value="ZF_CCHC"/>
    <property type="match status" value="2"/>
</dbReference>
<keyword evidence="4 9" id="KW-0863">Zinc-finger</keyword>
<evidence type="ECO:0000256" key="7">
    <source>
        <dbReference type="ARBA" id="ARBA00041190"/>
    </source>
</evidence>
<feature type="region of interest" description="Disordered" evidence="10">
    <location>
        <begin position="720"/>
        <end position="743"/>
    </location>
</feature>
<dbReference type="Gene3D" id="4.10.60.10">
    <property type="entry name" value="Zinc finger, CCHC-type"/>
    <property type="match status" value="2"/>
</dbReference>
<feature type="compositionally biased region" description="Polar residues" evidence="10">
    <location>
        <begin position="509"/>
        <end position="520"/>
    </location>
</feature>
<dbReference type="SMART" id="SM00343">
    <property type="entry name" value="ZnF_C2HC"/>
    <property type="match status" value="5"/>
</dbReference>
<dbReference type="GO" id="GO:0031499">
    <property type="term" value="C:TRAMP complex"/>
    <property type="evidence" value="ECO:0007669"/>
    <property type="project" value="TreeGrafter"/>
</dbReference>
<keyword evidence="6" id="KW-0539">Nucleus</keyword>
<dbReference type="InterPro" id="IPR036875">
    <property type="entry name" value="Znf_CCHC_sf"/>
</dbReference>
<dbReference type="PANTHER" id="PTHR46543">
    <property type="entry name" value="ZINC FINGER CCHC DOMAIN-CONTAINING PROTEIN 7"/>
    <property type="match status" value="1"/>
</dbReference>
<dbReference type="GO" id="GO:0071036">
    <property type="term" value="P:nuclear polyadenylation-dependent snoRNA catabolic process"/>
    <property type="evidence" value="ECO:0007669"/>
    <property type="project" value="TreeGrafter"/>
</dbReference>
<sequence length="1011" mass="115994">MKMTFLYKILLLKQNLMHMKRAPVMVKEKSQRVLCPQLFLQSQMNSSVGIVLHSTFPPIAQINTALISAFMDLMFLEAHLLKTRKGKETKKVQHLLQQLLKNHKRNQPLKNALPHLRAKQKNRKEKEKSYVVTEKSLPSADVYDSDSNQSIVSVVESNKNRKSYIVSEKSLPSVDVYETDSNPSETPRATDISKPSLTSNIESSDSSTSLDKTQEETAKSIRKETVSNNDPVTIDLTENYFVEEDIVVANVSGFTESEDYGDETVQEKAAPKFGSTKVPAILYENLDFDNLKGKEKVCKNRRYSLTTLRAEMEKFYNESWGGEDFNHREIQKNMSRDKSLWAIDPKDKMPSLNRKKYNVMCNYCNRPGHRDDTCRLKPPVCFMCGNTGHMEPRCPSKICVNCGSANHMYSTMCRNCVNWSRITCAECGQNGHPSSHCPDMWRRYHNTIDVTPILEENRFTKKHYQLFCSGCTRRGHLVHTCRLSLPFSGLPINSPFVNMYRPIYAPVSDTNTPDQSYNNQKNKRSFKTFQQESTISSAAITPSRPEHGKRQSKSPTVHETHTNKKRNMCISENTEAQASKSPVRPDHQRKTSQSKEPSENIEEAKERECVTANVPVTEAAPDFIPISSWSTSNHDKKGHVIQDNEVSDTSDVVTSARIYVTSQIIDKLKSTEGEGWLKQMKEKFHVTVENADSNSFLSIKGKVRDQEAFQSAFREWVTEKPSTNADDRDISHQTEGDRSFFSNNIPKNRKNVLRKLAKAFKSLKVDLGEPNELFKELNYLKKNHQQLLKQKVINPKQLNNNRDRINLMVKKLNMILVGQAGLAGGFRHLKELQTLQEKLINIQQKTISLDLREEIGEHFQTIFTAAPRHDYVELLNSYNFKPPLLHQYRKLSLNKCKMKKFITIPFTQKKNQRSIKEAKVSIEKSKPEIISCQSPVRKPLVEKTKNKLVFFKNRLMNARPNDTVHRKTRNELVQKLQSYIGSLSNDVNMSSKSIKKMRRVQEQAQLFLNNA</sequence>
<reference evidence="12" key="1">
    <citation type="submission" date="2015-09" db="EMBL/GenBank/DDBJ databases">
        <title>De novo assembly of Pectinophora gossypiella (Pink Bollworm) gut transcriptome.</title>
        <authorList>
            <person name="Tassone E.E."/>
        </authorList>
    </citation>
    <scope>NUCLEOTIDE SEQUENCE</scope>
</reference>
<dbReference type="InterPro" id="IPR051644">
    <property type="entry name" value="TRAMP_AT-DNA-binding"/>
</dbReference>
<dbReference type="SUPFAM" id="SSF57756">
    <property type="entry name" value="Retrovirus zinc finger-like domains"/>
    <property type="match status" value="1"/>
</dbReference>